<dbReference type="Proteomes" id="UP000720189">
    <property type="component" value="Unassembled WGS sequence"/>
</dbReference>
<proteinExistence type="predicted"/>
<organism evidence="1 2">
    <name type="scientific">Fusarium redolens</name>
    <dbReference type="NCBI Taxonomy" id="48865"/>
    <lineage>
        <taxon>Eukaryota</taxon>
        <taxon>Fungi</taxon>
        <taxon>Dikarya</taxon>
        <taxon>Ascomycota</taxon>
        <taxon>Pezizomycotina</taxon>
        <taxon>Sordariomycetes</taxon>
        <taxon>Hypocreomycetidae</taxon>
        <taxon>Hypocreales</taxon>
        <taxon>Nectriaceae</taxon>
        <taxon>Fusarium</taxon>
        <taxon>Fusarium redolens species complex</taxon>
    </lineage>
</organism>
<comment type="caution">
    <text evidence="1">The sequence shown here is derived from an EMBL/GenBank/DDBJ whole genome shotgun (WGS) entry which is preliminary data.</text>
</comment>
<evidence type="ECO:0000313" key="2">
    <source>
        <dbReference type="Proteomes" id="UP000720189"/>
    </source>
</evidence>
<sequence>NTCNVHSHQRRASQALSPKWYFPTRSQPYGSFKRIVLDVKAGSSGKVPCNCYSI</sequence>
<name>A0A9P9G2J3_FUSRE</name>
<protein>
    <submittedName>
        <fullName evidence="1">Uncharacterized protein</fullName>
    </submittedName>
</protein>
<reference evidence="1" key="1">
    <citation type="journal article" date="2021" name="Nat. Commun.">
        <title>Genetic determinants of endophytism in the Arabidopsis root mycobiome.</title>
        <authorList>
            <person name="Mesny F."/>
            <person name="Miyauchi S."/>
            <person name="Thiergart T."/>
            <person name="Pickel B."/>
            <person name="Atanasova L."/>
            <person name="Karlsson M."/>
            <person name="Huettel B."/>
            <person name="Barry K.W."/>
            <person name="Haridas S."/>
            <person name="Chen C."/>
            <person name="Bauer D."/>
            <person name="Andreopoulos W."/>
            <person name="Pangilinan J."/>
            <person name="LaButti K."/>
            <person name="Riley R."/>
            <person name="Lipzen A."/>
            <person name="Clum A."/>
            <person name="Drula E."/>
            <person name="Henrissat B."/>
            <person name="Kohler A."/>
            <person name="Grigoriev I.V."/>
            <person name="Martin F.M."/>
            <person name="Hacquard S."/>
        </authorList>
    </citation>
    <scope>NUCLEOTIDE SEQUENCE</scope>
    <source>
        <strain evidence="1">MPI-CAGE-AT-0023</strain>
    </source>
</reference>
<accession>A0A9P9G2J3</accession>
<evidence type="ECO:0000313" key="1">
    <source>
        <dbReference type="EMBL" id="KAH7231361.1"/>
    </source>
</evidence>
<dbReference type="GeneID" id="70218712"/>
<keyword evidence="2" id="KW-1185">Reference proteome</keyword>
<dbReference type="RefSeq" id="XP_046043470.1">
    <property type="nucleotide sequence ID" value="XM_046188758.1"/>
</dbReference>
<dbReference type="AlphaFoldDB" id="A0A9P9G2J3"/>
<gene>
    <name evidence="1" type="ORF">BKA55DRAFT_525443</name>
</gene>
<feature type="non-terminal residue" evidence="1">
    <location>
        <position position="1"/>
    </location>
</feature>
<dbReference type="OrthoDB" id="4965021at2759"/>
<dbReference type="EMBL" id="JAGMUX010000021">
    <property type="protein sequence ID" value="KAH7231361.1"/>
    <property type="molecule type" value="Genomic_DNA"/>
</dbReference>